<dbReference type="EMBL" id="LAZR01010021">
    <property type="protein sequence ID" value="KKM69246.1"/>
    <property type="molecule type" value="Genomic_DNA"/>
</dbReference>
<evidence type="ECO:0000256" key="1">
    <source>
        <dbReference type="SAM" id="MobiDB-lite"/>
    </source>
</evidence>
<name>A0A0F9K3Q7_9ZZZZ</name>
<comment type="caution">
    <text evidence="2">The sequence shown here is derived from an EMBL/GenBank/DDBJ whole genome shotgun (WGS) entry which is preliminary data.</text>
</comment>
<accession>A0A0F9K3Q7</accession>
<feature type="compositionally biased region" description="Polar residues" evidence="1">
    <location>
        <begin position="105"/>
        <end position="117"/>
    </location>
</feature>
<protein>
    <submittedName>
        <fullName evidence="2">Uncharacterized protein</fullName>
    </submittedName>
</protein>
<dbReference type="AlphaFoldDB" id="A0A0F9K3Q7"/>
<organism evidence="2">
    <name type="scientific">marine sediment metagenome</name>
    <dbReference type="NCBI Taxonomy" id="412755"/>
    <lineage>
        <taxon>unclassified sequences</taxon>
        <taxon>metagenomes</taxon>
        <taxon>ecological metagenomes</taxon>
    </lineage>
</organism>
<proteinExistence type="predicted"/>
<reference evidence="2" key="1">
    <citation type="journal article" date="2015" name="Nature">
        <title>Complex archaea that bridge the gap between prokaryotes and eukaryotes.</title>
        <authorList>
            <person name="Spang A."/>
            <person name="Saw J.H."/>
            <person name="Jorgensen S.L."/>
            <person name="Zaremba-Niedzwiedzka K."/>
            <person name="Martijn J."/>
            <person name="Lind A.E."/>
            <person name="van Eijk R."/>
            <person name="Schleper C."/>
            <person name="Guy L."/>
            <person name="Ettema T.J."/>
        </authorList>
    </citation>
    <scope>NUCLEOTIDE SEQUENCE</scope>
</reference>
<sequence>MPVRIVKDDERLSFEFMGGDFYYRRPPLKLKKRWVNECTNARGIIDFYGLIERAVPYCLTGWSDKAVVDAEDKPIPFSDAVALSLPEDFYTTFSSQLGLSDPDSDQTNGSLKNSKST</sequence>
<gene>
    <name evidence="2" type="ORF">LCGC14_1452750</name>
</gene>
<feature type="region of interest" description="Disordered" evidence="1">
    <location>
        <begin position="96"/>
        <end position="117"/>
    </location>
</feature>
<evidence type="ECO:0000313" key="2">
    <source>
        <dbReference type="EMBL" id="KKM69246.1"/>
    </source>
</evidence>